<dbReference type="AlphaFoldDB" id="A0A671VWC2"/>
<dbReference type="PROSITE" id="PS00134">
    <property type="entry name" value="TRYPSIN_HIS"/>
    <property type="match status" value="1"/>
</dbReference>
<dbReference type="GO" id="GO:0006508">
    <property type="term" value="P:proteolysis"/>
    <property type="evidence" value="ECO:0007669"/>
    <property type="project" value="InterPro"/>
</dbReference>
<reference evidence="4" key="2">
    <citation type="submission" date="2025-08" db="UniProtKB">
        <authorList>
            <consortium name="Ensembl"/>
        </authorList>
    </citation>
    <scope>IDENTIFICATION</scope>
</reference>
<dbReference type="InterPro" id="IPR009003">
    <property type="entry name" value="Peptidase_S1_PA"/>
</dbReference>
<dbReference type="Ensembl" id="ENSSAUT00010032862.1">
    <property type="protein sequence ID" value="ENSSAUP00010031183.1"/>
    <property type="gene ID" value="ENSSAUG00010013318.1"/>
</dbReference>
<keyword evidence="2" id="KW-1015">Disulfide bond</keyword>
<dbReference type="SMART" id="SM00020">
    <property type="entry name" value="Tryp_SPc"/>
    <property type="match status" value="1"/>
</dbReference>
<dbReference type="InterPro" id="IPR001314">
    <property type="entry name" value="Peptidase_S1A"/>
</dbReference>
<dbReference type="SUPFAM" id="SSF50494">
    <property type="entry name" value="Trypsin-like serine proteases"/>
    <property type="match status" value="1"/>
</dbReference>
<evidence type="ECO:0000313" key="5">
    <source>
        <dbReference type="Proteomes" id="UP000472265"/>
    </source>
</evidence>
<keyword evidence="5" id="KW-1185">Reference proteome</keyword>
<dbReference type="InterPro" id="IPR050430">
    <property type="entry name" value="Peptidase_S1"/>
</dbReference>
<name>A0A671VWC2_SPAAU</name>
<sequence>MCGWTQLDTVNTGCFTLSAVLDLQKRIMGGHDCTPNERLYHVRLTPNDGTDDYLCGGSLISKSWILTAGHCWEEGWTIEAEIDVHPGPGRAVQIRERPVKFIDNQNRTHDIMLLKLPKHTQINHTIPLPKCKQKPAKGALVQVAGHGPRNEDEEGEMNYIYFIIIHESMYFYFCLCGDSGGGVVFNGMIYGVHESSFNNTCPRISEFMDVCEYMDWIRRITGIH</sequence>
<evidence type="ECO:0000259" key="3">
    <source>
        <dbReference type="PROSITE" id="PS50240"/>
    </source>
</evidence>
<dbReference type="Gene3D" id="2.40.10.10">
    <property type="entry name" value="Trypsin-like serine proteases"/>
    <property type="match status" value="3"/>
</dbReference>
<reference evidence="4" key="1">
    <citation type="submission" date="2021-04" db="EMBL/GenBank/DDBJ databases">
        <authorList>
            <consortium name="Wellcome Sanger Institute Data Sharing"/>
        </authorList>
    </citation>
    <scope>NUCLEOTIDE SEQUENCE [LARGE SCALE GENOMIC DNA]</scope>
</reference>
<proteinExistence type="inferred from homology"/>
<evidence type="ECO:0000256" key="2">
    <source>
        <dbReference type="ARBA" id="ARBA00023157"/>
    </source>
</evidence>
<dbReference type="PROSITE" id="PS50240">
    <property type="entry name" value="TRYPSIN_DOM"/>
    <property type="match status" value="1"/>
</dbReference>
<accession>A0A671VWC2</accession>
<dbReference type="InterPro" id="IPR018114">
    <property type="entry name" value="TRYPSIN_HIS"/>
</dbReference>
<reference evidence="4" key="3">
    <citation type="submission" date="2025-09" db="UniProtKB">
        <authorList>
            <consortium name="Ensembl"/>
        </authorList>
    </citation>
    <scope>IDENTIFICATION</scope>
</reference>
<evidence type="ECO:0000256" key="1">
    <source>
        <dbReference type="ARBA" id="ARBA00007664"/>
    </source>
</evidence>
<feature type="domain" description="Peptidase S1" evidence="3">
    <location>
        <begin position="27"/>
        <end position="222"/>
    </location>
</feature>
<dbReference type="PANTHER" id="PTHR24276">
    <property type="entry name" value="POLYSERASE-RELATED"/>
    <property type="match status" value="1"/>
</dbReference>
<evidence type="ECO:0000313" key="4">
    <source>
        <dbReference type="Ensembl" id="ENSSAUP00010031183.1"/>
    </source>
</evidence>
<dbReference type="GO" id="GO:0004252">
    <property type="term" value="F:serine-type endopeptidase activity"/>
    <property type="evidence" value="ECO:0007669"/>
    <property type="project" value="InterPro"/>
</dbReference>
<organism evidence="4 5">
    <name type="scientific">Sparus aurata</name>
    <name type="common">Gilthead sea bream</name>
    <dbReference type="NCBI Taxonomy" id="8175"/>
    <lineage>
        <taxon>Eukaryota</taxon>
        <taxon>Metazoa</taxon>
        <taxon>Chordata</taxon>
        <taxon>Craniata</taxon>
        <taxon>Vertebrata</taxon>
        <taxon>Euteleostomi</taxon>
        <taxon>Actinopterygii</taxon>
        <taxon>Neopterygii</taxon>
        <taxon>Teleostei</taxon>
        <taxon>Neoteleostei</taxon>
        <taxon>Acanthomorphata</taxon>
        <taxon>Eupercaria</taxon>
        <taxon>Spariformes</taxon>
        <taxon>Sparidae</taxon>
        <taxon>Sparus</taxon>
    </lineage>
</organism>
<dbReference type="GeneTree" id="ENSGT00390000009571"/>
<protein>
    <recommendedName>
        <fullName evidence="3">Peptidase S1 domain-containing protein</fullName>
    </recommendedName>
</protein>
<dbReference type="Pfam" id="PF00089">
    <property type="entry name" value="Trypsin"/>
    <property type="match status" value="1"/>
</dbReference>
<dbReference type="InterPro" id="IPR001254">
    <property type="entry name" value="Trypsin_dom"/>
</dbReference>
<dbReference type="PANTHER" id="PTHR24276:SF98">
    <property type="entry name" value="FI18310P1-RELATED"/>
    <property type="match status" value="1"/>
</dbReference>
<dbReference type="InterPro" id="IPR043504">
    <property type="entry name" value="Peptidase_S1_PA_chymotrypsin"/>
</dbReference>
<dbReference type="Proteomes" id="UP000472265">
    <property type="component" value="Chromosome 1"/>
</dbReference>
<comment type="similarity">
    <text evidence="1">Belongs to the peptidase S1 family.</text>
</comment>
<dbReference type="PRINTS" id="PR00722">
    <property type="entry name" value="CHYMOTRYPSIN"/>
</dbReference>